<accession>A0A814VTJ8</accession>
<dbReference type="Proteomes" id="UP000663854">
    <property type="component" value="Unassembled WGS sequence"/>
</dbReference>
<gene>
    <name evidence="3" type="ORF">JXQ802_LOCUS38271</name>
    <name evidence="2" type="ORF">PYM288_LOCUS24429</name>
</gene>
<dbReference type="EMBL" id="CAJNOH010001229">
    <property type="protein sequence ID" value="CAF1192631.1"/>
    <property type="molecule type" value="Genomic_DNA"/>
</dbReference>
<keyword evidence="5" id="KW-1185">Reference proteome</keyword>
<evidence type="ECO:0000256" key="1">
    <source>
        <dbReference type="SAM" id="MobiDB-lite"/>
    </source>
</evidence>
<comment type="caution">
    <text evidence="2">The sequence shown here is derived from an EMBL/GenBank/DDBJ whole genome shotgun (WGS) entry which is preliminary data.</text>
</comment>
<evidence type="ECO:0000313" key="5">
    <source>
        <dbReference type="Proteomes" id="UP000663870"/>
    </source>
</evidence>
<evidence type="ECO:0000313" key="3">
    <source>
        <dbReference type="EMBL" id="CAF1462850.1"/>
    </source>
</evidence>
<organism evidence="2 4">
    <name type="scientific">Rotaria sordida</name>
    <dbReference type="NCBI Taxonomy" id="392033"/>
    <lineage>
        <taxon>Eukaryota</taxon>
        <taxon>Metazoa</taxon>
        <taxon>Spiralia</taxon>
        <taxon>Gnathifera</taxon>
        <taxon>Rotifera</taxon>
        <taxon>Eurotatoria</taxon>
        <taxon>Bdelloidea</taxon>
        <taxon>Philodinida</taxon>
        <taxon>Philodinidae</taxon>
        <taxon>Rotaria</taxon>
    </lineage>
</organism>
<feature type="region of interest" description="Disordered" evidence="1">
    <location>
        <begin position="72"/>
        <end position="97"/>
    </location>
</feature>
<dbReference type="AlphaFoldDB" id="A0A814VTJ8"/>
<protein>
    <submittedName>
        <fullName evidence="2">Uncharacterized protein</fullName>
    </submittedName>
</protein>
<proteinExistence type="predicted"/>
<reference evidence="2" key="1">
    <citation type="submission" date="2021-02" db="EMBL/GenBank/DDBJ databases">
        <authorList>
            <person name="Nowell W R."/>
        </authorList>
    </citation>
    <scope>NUCLEOTIDE SEQUENCE</scope>
</reference>
<feature type="non-terminal residue" evidence="2">
    <location>
        <position position="1"/>
    </location>
</feature>
<dbReference type="Proteomes" id="UP000663870">
    <property type="component" value="Unassembled WGS sequence"/>
</dbReference>
<dbReference type="EMBL" id="CAJNOL010002109">
    <property type="protein sequence ID" value="CAF1462850.1"/>
    <property type="molecule type" value="Genomic_DNA"/>
</dbReference>
<name>A0A814VTJ8_9BILA</name>
<evidence type="ECO:0000313" key="2">
    <source>
        <dbReference type="EMBL" id="CAF1192631.1"/>
    </source>
</evidence>
<evidence type="ECO:0000313" key="4">
    <source>
        <dbReference type="Proteomes" id="UP000663854"/>
    </source>
</evidence>
<sequence>MDSYMKKLFVSAIIGVVGAIVGTIALKNYRISHRLYTDDEYTIGLREAIGQNINAQGLYSYETVEPDPGVSVPAQVHGYQQTGTQERGDDEEKPGPDEELHIDDTHYYHLVNHQLDFMMINIQSLSIASCFNCLPNELILIIWTYLGHVESIRIFGTMKCQRYTRLLEKYCYKSINFREASLSSFQLFCSHLFNKIRLNVETLKIGHRFSYSQLRIFTQMRSGFVTLLEMFPKLQQLVLYNVPEMNSDDLEPYLVVIPYLQHVTLKKCSLKKVSSLICSNLLAHGTISQLQRCILHSDHRKNGIIFHEPISFFYQLQNSLIYLRIYIEDFISLKNLLQFLPKLLTLDVRICKNVTRNDNDLFLSCICPCTNLTKLIFRVHSVVQYFPSVVNFILLFRKSLVNLDLAFTHKDPAYCHSLVYVDGNLLFNELIIHITKLKKFNFSIETACLCNQQMDYFIKSFQTNYWLSMLIGLYYDKLNCIYVIFSLPYGFSDYFVTTTGIMYTQFNQTGYQLNDLVPMLFAKPYQVSVKIGQNETLSSSFVALLKQGTYRSEELINTTMTWLNWMPHLRLLRIDSQMLLKLVQTINLSDKIDQFSSLEKLVVDQLNNTPDDDDDTLNTIARLDVSLSLQAIYLQEYKMLHFQSIDDNNFLLTICQICCNMHKLETMTIKFASPNSLSNSTMVEKLA</sequence>